<keyword evidence="11" id="KW-0560">Oxidoreductase</keyword>
<dbReference type="Pfam" id="PF01794">
    <property type="entry name" value="Ferric_reduct"/>
    <property type="match status" value="1"/>
</dbReference>
<evidence type="ECO:0000256" key="14">
    <source>
        <dbReference type="ARBA" id="ARBA00023180"/>
    </source>
</evidence>
<evidence type="ECO:0000259" key="18">
    <source>
        <dbReference type="PROSITE" id="PS51384"/>
    </source>
</evidence>
<dbReference type="GO" id="GO:0052851">
    <property type="term" value="F:ferric-chelate reductase (NADPH) activity"/>
    <property type="evidence" value="ECO:0007669"/>
    <property type="project" value="UniProtKB-EC"/>
</dbReference>
<feature type="domain" description="FAD-binding FR-type" evidence="18">
    <location>
        <begin position="418"/>
        <end position="537"/>
    </location>
</feature>
<protein>
    <recommendedName>
        <fullName evidence="3">ferric-chelate reductase (NADPH)</fullName>
        <ecNumber evidence="3">1.16.1.9</ecNumber>
    </recommendedName>
</protein>
<evidence type="ECO:0000256" key="17">
    <source>
        <dbReference type="SAM" id="SignalP"/>
    </source>
</evidence>
<evidence type="ECO:0000256" key="10">
    <source>
        <dbReference type="ARBA" id="ARBA00022989"/>
    </source>
</evidence>
<dbReference type="GO" id="GO:0005886">
    <property type="term" value="C:plasma membrane"/>
    <property type="evidence" value="ECO:0007669"/>
    <property type="project" value="UniProtKB-SubCell"/>
</dbReference>
<evidence type="ECO:0000313" key="19">
    <source>
        <dbReference type="EMBL" id="KAA8900600.1"/>
    </source>
</evidence>
<dbReference type="PANTHER" id="PTHR32361:SF9">
    <property type="entry name" value="FERRIC REDUCTASE TRANSMEMBRANE COMPONENT 3-RELATED"/>
    <property type="match status" value="1"/>
</dbReference>
<keyword evidence="4" id="KW-0813">Transport</keyword>
<sequence length="738" mass="83760">MIPSLRWTATACCAVLAATAGAASVPYYWDEPHQMLFACNAQIQQYSDFCYDSDLVCAYNNWPCPCFDMDARGSLAGCLRNAGVFNNEYFEAFFDLCKTWNVTLNETHMLDALSYYNEYAKEYTPSDYPDQLRNITTPILLNGTDTLAYAESMCKFLDNFNISTYYGTGMLGYWVVILILGALANFAKLMMPGLMRHLNGKMSVWIRRYITLPAVHRKKTNNTQWAGIFQALLPSRYESIVVTIWVILVVVLVCVDVVPPHDDPLFPSRQIGTLRFVAGRCAVSCGMLVPLLILFGSRNNLLLWITHWSYSTFLTYHRWIGRVVFCLASVHAITFSYAMNSLGVGNYGEMMRRDYMVAGTVATVAAGFIVFQGFLVLRRTKYELFVALHILLALLFIGGSWGHVMRFNHHQPYVAATAVWAFDRVIRLWRLINFGCPKAQLTLIADETIRVTVPIRSGWTPKPGGFAFVYFIRPSCWWQSHPFTFNQSVVDGGKLVFYCKVKGGMTHGLYQHLKQCPDQTASVRVSVEGPYGGASPVKRYNNAIYVAGGNGVPGPYYEAYHLAKTRKDSKQTIRLFWVIREYQSVLWFYEELMALKNTKIECVVYVTRPNSIPFSREEYLRVRRPAKRLAGDVIPMEMSLSSQSSIGYSYDKHDQYEGKDLPDAVLAQIKLDLYFVKFIEGRPSMNELVQTTIDTTQGSVGFVTCGHPIMVDDLRQAVINHLDAGPRLDFFEHLQVWA</sequence>
<dbReference type="EC" id="1.16.1.9" evidence="3"/>
<evidence type="ECO:0000256" key="12">
    <source>
        <dbReference type="ARBA" id="ARBA00023065"/>
    </source>
</evidence>
<name>A0A642UK70_DIURU</name>
<keyword evidence="12" id="KW-0406">Ion transport</keyword>
<organism evidence="19 20">
    <name type="scientific">Diutina rugosa</name>
    <name type="common">Yeast</name>
    <name type="synonym">Candida rugosa</name>
    <dbReference type="NCBI Taxonomy" id="5481"/>
    <lineage>
        <taxon>Eukaryota</taxon>
        <taxon>Fungi</taxon>
        <taxon>Dikarya</taxon>
        <taxon>Ascomycota</taxon>
        <taxon>Saccharomycotina</taxon>
        <taxon>Pichiomycetes</taxon>
        <taxon>Debaryomycetaceae</taxon>
        <taxon>Diutina</taxon>
    </lineage>
</organism>
<dbReference type="OMA" id="GWSYRTF"/>
<feature type="transmembrane region" description="Helical" evidence="16">
    <location>
        <begin position="240"/>
        <end position="259"/>
    </location>
</feature>
<keyword evidence="13 16" id="KW-0472">Membrane</keyword>
<gene>
    <name evidence="19" type="ORF">DIURU_003712</name>
</gene>
<dbReference type="OrthoDB" id="167398at2759"/>
<dbReference type="PROSITE" id="PS51384">
    <property type="entry name" value="FAD_FR"/>
    <property type="match status" value="1"/>
</dbReference>
<feature type="transmembrane region" description="Helical" evidence="16">
    <location>
        <begin position="355"/>
        <end position="377"/>
    </location>
</feature>
<evidence type="ECO:0000256" key="5">
    <source>
        <dbReference type="ARBA" id="ARBA00022475"/>
    </source>
</evidence>
<accession>A0A642UK70</accession>
<keyword evidence="5" id="KW-1003">Cell membrane</keyword>
<dbReference type="SUPFAM" id="SSF63380">
    <property type="entry name" value="Riboflavin synthase domain-like"/>
    <property type="match status" value="1"/>
</dbReference>
<evidence type="ECO:0000256" key="11">
    <source>
        <dbReference type="ARBA" id="ARBA00023002"/>
    </source>
</evidence>
<dbReference type="Pfam" id="PF08030">
    <property type="entry name" value="NAD_binding_6"/>
    <property type="match status" value="1"/>
</dbReference>
<dbReference type="GO" id="GO:0006879">
    <property type="term" value="P:intracellular iron ion homeostasis"/>
    <property type="evidence" value="ECO:0007669"/>
    <property type="project" value="TreeGrafter"/>
</dbReference>
<dbReference type="SFLD" id="SFLDG01168">
    <property type="entry name" value="Ferric_reductase_subgroup_(FRE"/>
    <property type="match status" value="1"/>
</dbReference>
<dbReference type="EMBL" id="SWFT01000108">
    <property type="protein sequence ID" value="KAA8900600.1"/>
    <property type="molecule type" value="Genomic_DNA"/>
</dbReference>
<feature type="signal peptide" evidence="17">
    <location>
        <begin position="1"/>
        <end position="24"/>
    </location>
</feature>
<keyword evidence="7 16" id="KW-0812">Transmembrane</keyword>
<evidence type="ECO:0000256" key="8">
    <source>
        <dbReference type="ARBA" id="ARBA00022827"/>
    </source>
</evidence>
<dbReference type="CDD" id="cd06186">
    <property type="entry name" value="NOX_Duox_like_FAD_NADP"/>
    <property type="match status" value="1"/>
</dbReference>
<evidence type="ECO:0000256" key="2">
    <source>
        <dbReference type="ARBA" id="ARBA00006278"/>
    </source>
</evidence>
<feature type="transmembrane region" description="Helical" evidence="16">
    <location>
        <begin position="271"/>
        <end position="295"/>
    </location>
</feature>
<feature type="chain" id="PRO_5024854955" description="ferric-chelate reductase (NADPH)" evidence="17">
    <location>
        <begin position="25"/>
        <end position="738"/>
    </location>
</feature>
<dbReference type="GO" id="GO:0015677">
    <property type="term" value="P:copper ion import"/>
    <property type="evidence" value="ECO:0007669"/>
    <property type="project" value="TreeGrafter"/>
</dbReference>
<proteinExistence type="inferred from homology"/>
<dbReference type="VEuPathDB" id="FungiDB:DIURU_003712"/>
<evidence type="ECO:0000256" key="3">
    <source>
        <dbReference type="ARBA" id="ARBA00012668"/>
    </source>
</evidence>
<evidence type="ECO:0000256" key="13">
    <source>
        <dbReference type="ARBA" id="ARBA00023136"/>
    </source>
</evidence>
<dbReference type="PANTHER" id="PTHR32361">
    <property type="entry name" value="FERRIC/CUPRIC REDUCTASE TRANSMEMBRANE COMPONENT"/>
    <property type="match status" value="1"/>
</dbReference>
<keyword evidence="6" id="KW-0285">Flavoprotein</keyword>
<evidence type="ECO:0000313" key="20">
    <source>
        <dbReference type="Proteomes" id="UP000449547"/>
    </source>
</evidence>
<keyword evidence="17" id="KW-0732">Signal</keyword>
<comment type="caution">
    <text evidence="19">The sequence shown here is derived from an EMBL/GenBank/DDBJ whole genome shotgun (WGS) entry which is preliminary data.</text>
</comment>
<dbReference type="InterPro" id="IPR039261">
    <property type="entry name" value="FNR_nucleotide-bd"/>
</dbReference>
<dbReference type="Proteomes" id="UP000449547">
    <property type="component" value="Unassembled WGS sequence"/>
</dbReference>
<dbReference type="RefSeq" id="XP_034011476.1">
    <property type="nucleotide sequence ID" value="XM_034156505.1"/>
</dbReference>
<keyword evidence="8" id="KW-0274">FAD</keyword>
<comment type="subcellular location">
    <subcellularLocation>
        <location evidence="1">Cell membrane</location>
        <topology evidence="1">Multi-pass membrane protein</topology>
    </subcellularLocation>
</comment>
<dbReference type="GeneID" id="54782363"/>
<dbReference type="InterPro" id="IPR013130">
    <property type="entry name" value="Fe3_Rdtase_TM_dom"/>
</dbReference>
<evidence type="ECO:0000256" key="4">
    <source>
        <dbReference type="ARBA" id="ARBA00022448"/>
    </source>
</evidence>
<keyword evidence="20" id="KW-1185">Reference proteome</keyword>
<evidence type="ECO:0000256" key="15">
    <source>
        <dbReference type="ARBA" id="ARBA00048483"/>
    </source>
</evidence>
<evidence type="ECO:0000256" key="16">
    <source>
        <dbReference type="SAM" id="Phobius"/>
    </source>
</evidence>
<dbReference type="InterPro" id="IPR051410">
    <property type="entry name" value="Ferric/Cupric_Reductase"/>
</dbReference>
<evidence type="ECO:0000256" key="1">
    <source>
        <dbReference type="ARBA" id="ARBA00004651"/>
    </source>
</evidence>
<evidence type="ECO:0000256" key="6">
    <source>
        <dbReference type="ARBA" id="ARBA00022630"/>
    </source>
</evidence>
<dbReference type="InterPro" id="IPR013112">
    <property type="entry name" value="FAD-bd_8"/>
</dbReference>
<keyword evidence="10 16" id="KW-1133">Transmembrane helix</keyword>
<comment type="similarity">
    <text evidence="2">Belongs to the ferric reductase (FRE) family.</text>
</comment>
<dbReference type="SFLD" id="SFLDS00052">
    <property type="entry name" value="Ferric_Reductase_Domain"/>
    <property type="match status" value="1"/>
</dbReference>
<evidence type="ECO:0000256" key="7">
    <source>
        <dbReference type="ARBA" id="ARBA00022692"/>
    </source>
</evidence>
<dbReference type="InterPro" id="IPR017938">
    <property type="entry name" value="Riboflavin_synthase-like_b-brl"/>
</dbReference>
<comment type="catalytic activity">
    <reaction evidence="15">
        <text>2 a Fe(II)-siderophore + NADP(+) + H(+) = 2 a Fe(III)-siderophore + NADPH</text>
        <dbReference type="Rhea" id="RHEA:28795"/>
        <dbReference type="Rhea" id="RHEA-COMP:11342"/>
        <dbReference type="Rhea" id="RHEA-COMP:11344"/>
        <dbReference type="ChEBI" id="CHEBI:15378"/>
        <dbReference type="ChEBI" id="CHEBI:29033"/>
        <dbReference type="ChEBI" id="CHEBI:29034"/>
        <dbReference type="ChEBI" id="CHEBI:57783"/>
        <dbReference type="ChEBI" id="CHEBI:58349"/>
        <dbReference type="EC" id="1.16.1.9"/>
    </reaction>
</comment>
<dbReference type="InterPro" id="IPR017927">
    <property type="entry name" value="FAD-bd_FR_type"/>
</dbReference>
<dbReference type="Gene3D" id="3.40.50.80">
    <property type="entry name" value="Nucleotide-binding domain of ferredoxin-NADP reductase (FNR) module"/>
    <property type="match status" value="1"/>
</dbReference>
<keyword evidence="14" id="KW-0325">Glycoprotein</keyword>
<feature type="transmembrane region" description="Helical" evidence="16">
    <location>
        <begin position="165"/>
        <end position="187"/>
    </location>
</feature>
<dbReference type="GO" id="GO:0006826">
    <property type="term" value="P:iron ion transport"/>
    <property type="evidence" value="ECO:0007669"/>
    <property type="project" value="TreeGrafter"/>
</dbReference>
<keyword evidence="9" id="KW-0249">Electron transport</keyword>
<dbReference type="Pfam" id="PF08022">
    <property type="entry name" value="FAD_binding_8"/>
    <property type="match status" value="1"/>
</dbReference>
<reference evidence="19 20" key="1">
    <citation type="submission" date="2019-07" db="EMBL/GenBank/DDBJ databases">
        <title>Genome assembly of two rare yeast pathogens: Diutina rugosa and Trichomonascus ciferrii.</title>
        <authorList>
            <person name="Mixao V."/>
            <person name="Saus E."/>
            <person name="Hansen A."/>
            <person name="Lass-Flor C."/>
            <person name="Gabaldon T."/>
        </authorList>
    </citation>
    <scope>NUCLEOTIDE SEQUENCE [LARGE SCALE GENOMIC DNA]</scope>
    <source>
        <strain evidence="19 20">CBS 613</strain>
    </source>
</reference>
<dbReference type="AlphaFoldDB" id="A0A642UK70"/>
<dbReference type="SUPFAM" id="SSF52343">
    <property type="entry name" value="Ferredoxin reductase-like, C-terminal NADP-linked domain"/>
    <property type="match status" value="1"/>
</dbReference>
<feature type="transmembrane region" description="Helical" evidence="16">
    <location>
        <begin position="316"/>
        <end position="335"/>
    </location>
</feature>
<dbReference type="InterPro" id="IPR013121">
    <property type="entry name" value="Fe_red_NAD-bd_6"/>
</dbReference>
<feature type="transmembrane region" description="Helical" evidence="16">
    <location>
        <begin position="384"/>
        <end position="404"/>
    </location>
</feature>
<evidence type="ECO:0000256" key="9">
    <source>
        <dbReference type="ARBA" id="ARBA00022982"/>
    </source>
</evidence>